<reference evidence="1 2" key="1">
    <citation type="submission" date="2016-04" db="EMBL/GenBank/DDBJ databases">
        <authorList>
            <person name="Evans L.H."/>
            <person name="Alamgir A."/>
            <person name="Owens N."/>
            <person name="Weber N.D."/>
            <person name="Virtaneva K."/>
            <person name="Barbian K."/>
            <person name="Babar A."/>
            <person name="Rosenke K."/>
        </authorList>
    </citation>
    <scope>NUCLEOTIDE SEQUENCE [LARGE SCALE GENOMIC DNA]</scope>
    <source>
        <strain evidence="1 2">IFM 0406</strain>
    </source>
</reference>
<dbReference type="STRING" id="455432.AWN90_41160"/>
<protein>
    <submittedName>
        <fullName evidence="1">Uncharacterized protein</fullName>
    </submittedName>
</protein>
<evidence type="ECO:0000313" key="2">
    <source>
        <dbReference type="Proteomes" id="UP000076512"/>
    </source>
</evidence>
<evidence type="ECO:0000313" key="1">
    <source>
        <dbReference type="EMBL" id="KZM70936.1"/>
    </source>
</evidence>
<dbReference type="Proteomes" id="UP000076512">
    <property type="component" value="Unassembled WGS sequence"/>
</dbReference>
<accession>A0A164K1N1</accession>
<dbReference type="AlphaFoldDB" id="A0A164K1N1"/>
<gene>
    <name evidence="1" type="ORF">AWN90_41160</name>
</gene>
<sequence length="69" mass="7671">MTDEQTDPAVLALANTLSTLPHPGGQDLRLVLFDGASDAVKQKVAEGIIHFLRRNHFMPHPKTSKPRRK</sequence>
<keyword evidence="2" id="KW-1185">Reference proteome</keyword>
<dbReference type="RefSeq" id="WP_067594807.1">
    <property type="nucleotide sequence ID" value="NZ_JABMCZ010000003.1"/>
</dbReference>
<proteinExistence type="predicted"/>
<dbReference type="EMBL" id="LWGR01000013">
    <property type="protein sequence ID" value="KZM70936.1"/>
    <property type="molecule type" value="Genomic_DNA"/>
</dbReference>
<name>A0A164K1N1_9NOCA</name>
<organism evidence="1 2">
    <name type="scientific">Nocardia terpenica</name>
    <dbReference type="NCBI Taxonomy" id="455432"/>
    <lineage>
        <taxon>Bacteria</taxon>
        <taxon>Bacillati</taxon>
        <taxon>Actinomycetota</taxon>
        <taxon>Actinomycetes</taxon>
        <taxon>Mycobacteriales</taxon>
        <taxon>Nocardiaceae</taxon>
        <taxon>Nocardia</taxon>
    </lineage>
</organism>
<comment type="caution">
    <text evidence="1">The sequence shown here is derived from an EMBL/GenBank/DDBJ whole genome shotgun (WGS) entry which is preliminary data.</text>
</comment>